<feature type="non-terminal residue" evidence="1">
    <location>
        <position position="64"/>
    </location>
</feature>
<dbReference type="Proteomes" id="UP000233551">
    <property type="component" value="Unassembled WGS sequence"/>
</dbReference>
<proteinExistence type="predicted"/>
<keyword evidence="2" id="KW-1185">Reference proteome</keyword>
<evidence type="ECO:0000313" key="1">
    <source>
        <dbReference type="EMBL" id="PKI30844.1"/>
    </source>
</evidence>
<sequence length="64" mass="6704">MGEWENQEAPVDLPIVCYKVAEMTAAAGFDDFVAGGAKAKSPPMLVLFNLNGAANPLSVYSKAS</sequence>
<accession>A0A2I0HGN2</accession>
<reference evidence="1 2" key="1">
    <citation type="submission" date="2017-11" db="EMBL/GenBank/DDBJ databases">
        <title>De-novo sequencing of pomegranate (Punica granatum L.) genome.</title>
        <authorList>
            <person name="Akparov Z."/>
            <person name="Amiraslanov A."/>
            <person name="Hajiyeva S."/>
            <person name="Abbasov M."/>
            <person name="Kaur K."/>
            <person name="Hamwieh A."/>
            <person name="Solovyev V."/>
            <person name="Salamov A."/>
            <person name="Braich B."/>
            <person name="Kosarev P."/>
            <person name="Mahmoud A."/>
            <person name="Hajiyev E."/>
            <person name="Babayeva S."/>
            <person name="Izzatullayeva V."/>
            <person name="Mammadov A."/>
            <person name="Mammadov A."/>
            <person name="Sharifova S."/>
            <person name="Ojaghi J."/>
            <person name="Eynullazada K."/>
            <person name="Bayramov B."/>
            <person name="Abdulazimova A."/>
            <person name="Shahmuradov I."/>
        </authorList>
    </citation>
    <scope>NUCLEOTIDE SEQUENCE [LARGE SCALE GENOMIC DNA]</scope>
    <source>
        <strain evidence="2">cv. AG2017</strain>
        <tissue evidence="1">Leaf</tissue>
    </source>
</reference>
<gene>
    <name evidence="1" type="ORF">CRG98_048765</name>
</gene>
<dbReference type="AlphaFoldDB" id="A0A2I0HGN2"/>
<protein>
    <submittedName>
        <fullName evidence="1">Uncharacterized protein</fullName>
    </submittedName>
</protein>
<comment type="caution">
    <text evidence="1">The sequence shown here is derived from an EMBL/GenBank/DDBJ whole genome shotgun (WGS) entry which is preliminary data.</text>
</comment>
<dbReference type="EMBL" id="PGOL01024348">
    <property type="protein sequence ID" value="PKI30844.1"/>
    <property type="molecule type" value="Genomic_DNA"/>
</dbReference>
<organism evidence="1 2">
    <name type="scientific">Punica granatum</name>
    <name type="common">Pomegranate</name>
    <dbReference type="NCBI Taxonomy" id="22663"/>
    <lineage>
        <taxon>Eukaryota</taxon>
        <taxon>Viridiplantae</taxon>
        <taxon>Streptophyta</taxon>
        <taxon>Embryophyta</taxon>
        <taxon>Tracheophyta</taxon>
        <taxon>Spermatophyta</taxon>
        <taxon>Magnoliopsida</taxon>
        <taxon>eudicotyledons</taxon>
        <taxon>Gunneridae</taxon>
        <taxon>Pentapetalae</taxon>
        <taxon>rosids</taxon>
        <taxon>malvids</taxon>
        <taxon>Myrtales</taxon>
        <taxon>Lythraceae</taxon>
        <taxon>Punica</taxon>
    </lineage>
</organism>
<evidence type="ECO:0000313" key="2">
    <source>
        <dbReference type="Proteomes" id="UP000233551"/>
    </source>
</evidence>
<name>A0A2I0HGN2_PUNGR</name>